<evidence type="ECO:0000256" key="2">
    <source>
        <dbReference type="ARBA" id="ARBA00023125"/>
    </source>
</evidence>
<protein>
    <submittedName>
        <fullName evidence="6">AraC family transcriptional regulator</fullName>
    </submittedName>
</protein>
<dbReference type="GO" id="GO:0043565">
    <property type="term" value="F:sequence-specific DNA binding"/>
    <property type="evidence" value="ECO:0007669"/>
    <property type="project" value="InterPro"/>
</dbReference>
<dbReference type="EMBL" id="JX268530">
    <property type="protein sequence ID" value="AGO89450.1"/>
    <property type="molecule type" value="Genomic_DNA"/>
</dbReference>
<evidence type="ECO:0000256" key="3">
    <source>
        <dbReference type="ARBA" id="ARBA00023163"/>
    </source>
</evidence>
<keyword evidence="2" id="KW-0238">DNA-binding</keyword>
<gene>
    <name evidence="6" type="primary">depR</name>
</gene>
<sequence length="442" mass="50063">MVTSQQENTKRLSEAAHRYSPLIPVCQRMKSDSSSSQTRSPKDAHSDFLNQTPASPTSKRVRASPQEAPTLAHRLRIRPHSIGSCATTSHIPPHSILCLPALFERFPAEHVEHYAKRPFSPELSPVTPFVASIRKLRPPMHSVTTRDNIPVSADAPTWLHYQDRDHARVIPLMQTDICGMYRCEVLSETYQVEIESNRHLFFLYDRRAVSTGSTWIDGRRVAGPRRLDVGLDYLPPLHALRCKGGSGGKVSYFIFAVNAREMGFVDSASSMLKPAMNVTGDVLLKLMRHIVDTATNRHKWPYFHDHMAVALLSEMLRLQSTEDNASGKRFSSAQHQRLTHHIDENLNSSITLRDLAGVVGLSVYHFSRTFKHHFGVSPCKYITERRIEKAKRLMRRGNMRLLDIAIEVGFQSNTQLSRSFRRVTGQSPRCYLMSVDEVAQST</sequence>
<proteinExistence type="predicted"/>
<feature type="region of interest" description="Disordered" evidence="4">
    <location>
        <begin position="1"/>
        <end position="72"/>
    </location>
</feature>
<dbReference type="InterPro" id="IPR050204">
    <property type="entry name" value="AraC_XylS_family_regulators"/>
</dbReference>
<dbReference type="PROSITE" id="PS00041">
    <property type="entry name" value="HTH_ARAC_FAMILY_1"/>
    <property type="match status" value="1"/>
</dbReference>
<reference evidence="6" key="1">
    <citation type="submission" date="2012-07" db="EMBL/GenBank/DDBJ databases">
        <title>Genomics-Guided Discovery of A New and Significantly Better Source of Anticancer Depsipeptide FK228.</title>
        <authorList>
            <person name="Liu X."/>
            <person name="Xie F."/>
            <person name="Zhang L."/>
            <person name="Cheng Y.-Q."/>
        </authorList>
    </citation>
    <scope>NUCLEOTIDE SEQUENCE</scope>
    <source>
        <strain evidence="6">MSMB43</strain>
    </source>
</reference>
<dbReference type="InterPro" id="IPR018060">
    <property type="entry name" value="HTH_AraC"/>
</dbReference>
<dbReference type="Gene3D" id="1.10.10.60">
    <property type="entry name" value="Homeodomain-like"/>
    <property type="match status" value="2"/>
</dbReference>
<dbReference type="AlphaFoldDB" id="V9NGR3"/>
<accession>V9NGR3</accession>
<feature type="compositionally biased region" description="Polar residues" evidence="4">
    <location>
        <begin position="48"/>
        <end position="58"/>
    </location>
</feature>
<dbReference type="GO" id="GO:0003700">
    <property type="term" value="F:DNA-binding transcription factor activity"/>
    <property type="evidence" value="ECO:0007669"/>
    <property type="project" value="InterPro"/>
</dbReference>
<dbReference type="SMART" id="SM00342">
    <property type="entry name" value="HTH_ARAC"/>
    <property type="match status" value="1"/>
</dbReference>
<dbReference type="InterPro" id="IPR009057">
    <property type="entry name" value="Homeodomain-like_sf"/>
</dbReference>
<evidence type="ECO:0000313" key="6">
    <source>
        <dbReference type="EMBL" id="AGO89450.1"/>
    </source>
</evidence>
<dbReference type="Pfam" id="PF12833">
    <property type="entry name" value="HTH_18"/>
    <property type="match status" value="1"/>
</dbReference>
<dbReference type="PANTHER" id="PTHR46796">
    <property type="entry name" value="HTH-TYPE TRANSCRIPTIONAL ACTIVATOR RHAS-RELATED"/>
    <property type="match status" value="1"/>
</dbReference>
<dbReference type="InterPro" id="IPR018062">
    <property type="entry name" value="HTH_AraC-typ_CS"/>
</dbReference>
<evidence type="ECO:0000256" key="1">
    <source>
        <dbReference type="ARBA" id="ARBA00023015"/>
    </source>
</evidence>
<feature type="compositionally biased region" description="Basic and acidic residues" evidence="4">
    <location>
        <begin position="8"/>
        <end position="17"/>
    </location>
</feature>
<dbReference type="PROSITE" id="PS01124">
    <property type="entry name" value="HTH_ARAC_FAMILY_2"/>
    <property type="match status" value="1"/>
</dbReference>
<evidence type="ECO:0000259" key="5">
    <source>
        <dbReference type="PROSITE" id="PS01124"/>
    </source>
</evidence>
<name>V9NGR3_BURTH</name>
<evidence type="ECO:0000256" key="4">
    <source>
        <dbReference type="SAM" id="MobiDB-lite"/>
    </source>
</evidence>
<dbReference type="SUPFAM" id="SSF46689">
    <property type="entry name" value="Homeodomain-like"/>
    <property type="match status" value="2"/>
</dbReference>
<keyword evidence="3" id="KW-0804">Transcription</keyword>
<organism evidence="6">
    <name type="scientific">Burkholderia thailandensis</name>
    <dbReference type="NCBI Taxonomy" id="57975"/>
    <lineage>
        <taxon>Bacteria</taxon>
        <taxon>Pseudomonadati</taxon>
        <taxon>Pseudomonadota</taxon>
        <taxon>Betaproteobacteria</taxon>
        <taxon>Burkholderiales</taxon>
        <taxon>Burkholderiaceae</taxon>
        <taxon>Burkholderia</taxon>
        <taxon>pseudomallei group</taxon>
    </lineage>
</organism>
<keyword evidence="1" id="KW-0805">Transcription regulation</keyword>
<feature type="domain" description="HTH araC/xylS-type" evidence="5">
    <location>
        <begin position="336"/>
        <end position="434"/>
    </location>
</feature>